<dbReference type="EMBL" id="LT906465">
    <property type="protein sequence ID" value="SNV34801.1"/>
    <property type="molecule type" value="Genomic_DNA"/>
</dbReference>
<evidence type="ECO:0000313" key="1">
    <source>
        <dbReference type="EMBL" id="SNV34801.1"/>
    </source>
</evidence>
<gene>
    <name evidence="1" type="ORF">SAMEA4412677_00359</name>
</gene>
<evidence type="ECO:0008006" key="3">
    <source>
        <dbReference type="Google" id="ProtNLM"/>
    </source>
</evidence>
<accession>A0A239WJW1</accession>
<dbReference type="AlphaFoldDB" id="A0A239WJW1"/>
<organism evidence="1 2">
    <name type="scientific">Chryseobacterium taklimakanense</name>
    <dbReference type="NCBI Taxonomy" id="536441"/>
    <lineage>
        <taxon>Bacteria</taxon>
        <taxon>Pseudomonadati</taxon>
        <taxon>Bacteroidota</taxon>
        <taxon>Flavobacteriia</taxon>
        <taxon>Flavobacteriales</taxon>
        <taxon>Weeksellaceae</taxon>
        <taxon>Chryseobacterium group</taxon>
        <taxon>Chryseobacterium</taxon>
    </lineage>
</organism>
<protein>
    <recommendedName>
        <fullName evidence="3">Type VI secretion system contractile sheath small subunit</fullName>
    </recommendedName>
</protein>
<sequence>MFFIRIFFINFPNKKYTIFTLSKSKINQKNINIMAMFEYGVGGNEVKVDANEAIHFIQENRALLVSKLTIDEPFVPEVVKGLKNEEDVFRHFQPSVGVQHETEDGTIIDEEFRFNNLGDFTPKKLTENSEYLKKIQIEQEQYNKILRQLKNNKILKTILENEQTKGALVQVLKDVAKELEK</sequence>
<evidence type="ECO:0000313" key="2">
    <source>
        <dbReference type="Proteomes" id="UP000215196"/>
    </source>
</evidence>
<name>A0A239WJW1_9FLAO</name>
<keyword evidence="2" id="KW-1185">Reference proteome</keyword>
<reference evidence="1 2" key="1">
    <citation type="submission" date="2017-06" db="EMBL/GenBank/DDBJ databases">
        <authorList>
            <consortium name="Pathogen Informatics"/>
        </authorList>
    </citation>
    <scope>NUCLEOTIDE SEQUENCE [LARGE SCALE GENOMIC DNA]</scope>
    <source>
        <strain evidence="1 2">NCTC13490</strain>
    </source>
</reference>
<proteinExistence type="predicted"/>
<dbReference type="Proteomes" id="UP000215196">
    <property type="component" value="Chromosome 1"/>
</dbReference>
<dbReference type="KEGG" id="ctak:4412677_00359"/>